<dbReference type="Proteomes" id="UP001629113">
    <property type="component" value="Unassembled WGS sequence"/>
</dbReference>
<accession>A0ABR4P6Q4</accession>
<comment type="caution">
    <text evidence="1">The sequence shown here is derived from an EMBL/GenBank/DDBJ whole genome shotgun (WGS) entry which is preliminary data.</text>
</comment>
<keyword evidence="2" id="KW-1185">Reference proteome</keyword>
<gene>
    <name evidence="1" type="ORF">PVAG01_09201</name>
</gene>
<name>A0ABR4P6Q4_9HELO</name>
<proteinExistence type="predicted"/>
<sequence length="258" mass="28346">MSSSLVQHVTEIVYIPLRAGIDIDDDATPEGEALAAAFRIISAQEGYLGSYYSRQLELPSILMWFISEATPFVVLGTVVPGRNADMNLDWSSHDAHIRFTHAPVYETFLGEMGKLFAAPPSFHHFLSRPFPPDVLTFAPCTEVATFYGTSPTFHSNVQRFVNALSDAVPDGFQGTAFGPVLEHIAKPGGSETEPAVVLCIGWASKEHHLRFRDESPVFKENIWLLREGNKGADVVHLALKNVAARITNGSWGIDRGHT</sequence>
<evidence type="ECO:0000313" key="1">
    <source>
        <dbReference type="EMBL" id="KAL3418980.1"/>
    </source>
</evidence>
<evidence type="ECO:0000313" key="2">
    <source>
        <dbReference type="Proteomes" id="UP001629113"/>
    </source>
</evidence>
<organism evidence="1 2">
    <name type="scientific">Phlyctema vagabunda</name>
    <dbReference type="NCBI Taxonomy" id="108571"/>
    <lineage>
        <taxon>Eukaryota</taxon>
        <taxon>Fungi</taxon>
        <taxon>Dikarya</taxon>
        <taxon>Ascomycota</taxon>
        <taxon>Pezizomycotina</taxon>
        <taxon>Leotiomycetes</taxon>
        <taxon>Helotiales</taxon>
        <taxon>Dermateaceae</taxon>
        <taxon>Phlyctema</taxon>
    </lineage>
</organism>
<protein>
    <submittedName>
        <fullName evidence="1">Uncharacterized protein</fullName>
    </submittedName>
</protein>
<dbReference type="EMBL" id="JBFCZG010000008">
    <property type="protein sequence ID" value="KAL3418980.1"/>
    <property type="molecule type" value="Genomic_DNA"/>
</dbReference>
<reference evidence="1 2" key="1">
    <citation type="submission" date="2024-06" db="EMBL/GenBank/DDBJ databases">
        <title>Complete genome of Phlyctema vagabunda strain 19-DSS-EL-015.</title>
        <authorList>
            <person name="Fiorenzani C."/>
        </authorList>
    </citation>
    <scope>NUCLEOTIDE SEQUENCE [LARGE SCALE GENOMIC DNA]</scope>
    <source>
        <strain evidence="1 2">19-DSS-EL-015</strain>
    </source>
</reference>